<dbReference type="STRING" id="886293.Sinac_2378"/>
<dbReference type="RefSeq" id="WP_015245843.1">
    <property type="nucleotide sequence ID" value="NC_019892.1"/>
</dbReference>
<evidence type="ECO:0000313" key="2">
    <source>
        <dbReference type="EMBL" id="AGA26690.1"/>
    </source>
</evidence>
<dbReference type="eggNOG" id="COG2982">
    <property type="taxonomic scope" value="Bacteria"/>
</dbReference>
<dbReference type="KEGG" id="saci:Sinac_2378"/>
<proteinExistence type="predicted"/>
<feature type="region of interest" description="Disordered" evidence="1">
    <location>
        <begin position="1073"/>
        <end position="1092"/>
    </location>
</feature>
<protein>
    <submittedName>
        <fullName evidence="2">Uncharacterized protein</fullName>
    </submittedName>
</protein>
<dbReference type="Proteomes" id="UP000010798">
    <property type="component" value="Chromosome"/>
</dbReference>
<evidence type="ECO:0000256" key="1">
    <source>
        <dbReference type="SAM" id="MobiDB-lite"/>
    </source>
</evidence>
<accession>L0DCU4</accession>
<dbReference type="EMBL" id="CP003364">
    <property type="protein sequence ID" value="AGA26690.1"/>
    <property type="molecule type" value="Genomic_DNA"/>
</dbReference>
<keyword evidence="3" id="KW-1185">Reference proteome</keyword>
<organism evidence="2 3">
    <name type="scientific">Singulisphaera acidiphila (strain ATCC BAA-1392 / DSM 18658 / VKM B-2454 / MOB10)</name>
    <dbReference type="NCBI Taxonomy" id="886293"/>
    <lineage>
        <taxon>Bacteria</taxon>
        <taxon>Pseudomonadati</taxon>
        <taxon>Planctomycetota</taxon>
        <taxon>Planctomycetia</taxon>
        <taxon>Isosphaerales</taxon>
        <taxon>Isosphaeraceae</taxon>
        <taxon>Singulisphaera</taxon>
    </lineage>
</organism>
<dbReference type="AlphaFoldDB" id="L0DCU4"/>
<reference evidence="2 3" key="1">
    <citation type="submission" date="2012-02" db="EMBL/GenBank/DDBJ databases">
        <title>Complete sequence of chromosome of Singulisphaera acidiphila DSM 18658.</title>
        <authorList>
            <consortium name="US DOE Joint Genome Institute (JGI-PGF)"/>
            <person name="Lucas S."/>
            <person name="Copeland A."/>
            <person name="Lapidus A."/>
            <person name="Glavina del Rio T."/>
            <person name="Dalin E."/>
            <person name="Tice H."/>
            <person name="Bruce D."/>
            <person name="Goodwin L."/>
            <person name="Pitluck S."/>
            <person name="Peters L."/>
            <person name="Ovchinnikova G."/>
            <person name="Chertkov O."/>
            <person name="Kyrpides N."/>
            <person name="Mavromatis K."/>
            <person name="Ivanova N."/>
            <person name="Brettin T."/>
            <person name="Detter J.C."/>
            <person name="Han C."/>
            <person name="Larimer F."/>
            <person name="Land M."/>
            <person name="Hauser L."/>
            <person name="Markowitz V."/>
            <person name="Cheng J.-F."/>
            <person name="Hugenholtz P."/>
            <person name="Woyke T."/>
            <person name="Wu D."/>
            <person name="Tindall B."/>
            <person name="Pomrenke H."/>
            <person name="Brambilla E."/>
            <person name="Klenk H.-P."/>
            <person name="Eisen J.A."/>
        </authorList>
    </citation>
    <scope>NUCLEOTIDE SEQUENCE [LARGE SCALE GENOMIC DNA]</scope>
    <source>
        <strain evidence="3">ATCC BAA-1392 / DSM 18658 / VKM B-2454 / MOB10</strain>
    </source>
</reference>
<dbReference type="HOGENOM" id="CLU_284389_0_0_0"/>
<sequence>MLPTNSPRKPRKWLRRLLLAAILIPSLTLMSLPWLASTSPVRVFVVSTANQALAPSRLEIGSLRFSWFGNQEMRGVVLRDKQGKALVTVPRLSLHRTLRSLAMENPVGGLLVLEGAAIDIERRADGSIDLVDALDSLLKGDPTKPAPKNPKPKSEKAPPWDSLSVKLVNGSLSVRAPELPEPIKARRFELSAEMPAVKGPVTWRIALANPSEKDDSTLEIAGELDHRAPNSGIPPLTAKVVARQWPWSVNSGGLTMSGRLSGTYSTVRKAERWSFVGDGDVLALKATGAALSGDRLQLDRLGGNYEISETDGAWDVRKLDLVCPLGSIKATAKLAAGSQSVTTKIHGQLDLAALAQQLPHVLHVRDGLSVEKGAARLDIEIADADQGPGRKLVAEARVSDLEARDNGRLIAIRDPASLSAHILQRPDNLKVEQFAVKTAFLDATGAGDLESGVKVSATVDLEGLKNQLRDLIDFGTLDLAGKGRIAFDFRRPEKQRYTGRLAAEFLALRVVGLTTEPIARNAFRLDLGATGPLTDSVIPSAWNLAQLAIKTDDLTASTRLSTATTDGAFQIDELRLALVPLPQNPAPATALDPVRLAVKGRFDPATGTLELRSLPDAMKPEPIAIGEEGLKIIGLKRGGALHMEGTLTGDLARIDRSYAWWSGGAAMDLSGALSLKSGINVAPDGAITASMTFQSPDLSLAGSEGSPRRILAPAVLAMHTQSSPSFDQIEVVNMAMAIRHASIHAKGNLNTKGDRRFVDFAGTLDPNWAILDPLIAKSIEPKAKVRGVARPFKLRGPLTAEGSGSVLQELEAELGFDRFEAIAFGLKVAPTPIVLRWSGGVGTIDPIETTINNGPTILKPSLDVDQAGTVTFRLAPGSEIKGAEINDDVSRSLLAYIAPMLHDATRVTGKASVTVSKADYPINGDESTHSTLIGRVEFQDVNFAPGPFAGELITLTGQKGASGLRLDQPIELAIADGRVNQRGLSIPVGRDAKLEFEGSVGFDQTIAMRAKVPITQGMLGNSAEAKELLEGLKVGLPIGGTLSHPTIDRRGMKVGLRDASKSVLKRGANDLLNNLVKPPRSNSPRTPAPRLR</sequence>
<dbReference type="OrthoDB" id="244263at2"/>
<feature type="region of interest" description="Disordered" evidence="1">
    <location>
        <begin position="139"/>
        <end position="161"/>
    </location>
</feature>
<gene>
    <name evidence="2" type="ordered locus">Sinac_2378</name>
</gene>
<name>L0DCU4_SINAD</name>
<evidence type="ECO:0000313" key="3">
    <source>
        <dbReference type="Proteomes" id="UP000010798"/>
    </source>
</evidence>
<dbReference type="eggNOG" id="COG2911">
    <property type="taxonomic scope" value="Bacteria"/>
</dbReference>